<dbReference type="OrthoDB" id="9804336at2"/>
<evidence type="ECO:0000256" key="3">
    <source>
        <dbReference type="ARBA" id="ARBA00008480"/>
    </source>
</evidence>
<name>A9KSM7_LACP7</name>
<dbReference type="CDD" id="cd00554">
    <property type="entry name" value="MECDP_synthase"/>
    <property type="match status" value="1"/>
</dbReference>
<dbReference type="AlphaFoldDB" id="A9KSM7"/>
<feature type="binding site" evidence="8">
    <location>
        <begin position="132"/>
        <end position="135"/>
    </location>
    <ligand>
        <name>4-CDP-2-C-methyl-D-erythritol 2-phosphate</name>
        <dbReference type="ChEBI" id="CHEBI:57919"/>
    </ligand>
</feature>
<feature type="binding site" evidence="8">
    <location>
        <position position="139"/>
    </location>
    <ligand>
        <name>4-CDP-2-C-methyl-D-erythritol 2-phosphate</name>
        <dbReference type="ChEBI" id="CHEBI:57919"/>
    </ligand>
</feature>
<dbReference type="eggNOG" id="COG0245">
    <property type="taxonomic scope" value="Bacteria"/>
</dbReference>
<evidence type="ECO:0000256" key="5">
    <source>
        <dbReference type="ARBA" id="ARBA00022723"/>
    </source>
</evidence>
<dbReference type="Gene3D" id="3.30.1330.50">
    <property type="entry name" value="2-C-methyl-D-erythritol 2,4-cyclodiphosphate synthase"/>
    <property type="match status" value="1"/>
</dbReference>
<reference evidence="12" key="1">
    <citation type="submission" date="2007-11" db="EMBL/GenBank/DDBJ databases">
        <title>Complete genome sequence of Clostridium phytofermentans ISDg.</title>
        <authorList>
            <person name="Leschine S.B."/>
            <person name="Warnick T.A."/>
            <person name="Blanchard J.L."/>
            <person name="Schnell D.J."/>
            <person name="Petit E.L."/>
            <person name="LaTouf W.G."/>
            <person name="Copeland A."/>
            <person name="Lucas S."/>
            <person name="Lapidus A."/>
            <person name="Barry K."/>
            <person name="Glavina del Rio T."/>
            <person name="Dalin E."/>
            <person name="Tice H."/>
            <person name="Pitluck S."/>
            <person name="Kiss H."/>
            <person name="Brettin T."/>
            <person name="Bruce D."/>
            <person name="Detter J.C."/>
            <person name="Han C."/>
            <person name="Kuske C."/>
            <person name="Schmutz J."/>
            <person name="Larimer F."/>
            <person name="Land M."/>
            <person name="Hauser L."/>
            <person name="Kyrpides N."/>
            <person name="Kim E.A."/>
            <person name="Richardson P."/>
        </authorList>
    </citation>
    <scope>NUCLEOTIDE SEQUENCE [LARGE SCALE GENOMIC DNA]</scope>
    <source>
        <strain evidence="12">ATCC 700394 / DSM 18823 / ISDg</strain>
    </source>
</reference>
<feature type="binding site" evidence="8">
    <location>
        <position position="42"/>
    </location>
    <ligand>
        <name>a divalent metal cation</name>
        <dbReference type="ChEBI" id="CHEBI:60240"/>
    </ligand>
</feature>
<dbReference type="GO" id="GO:0019288">
    <property type="term" value="P:isopentenyl diphosphate biosynthetic process, methylerythritol 4-phosphate pathway"/>
    <property type="evidence" value="ECO:0007669"/>
    <property type="project" value="UniProtKB-UniRule"/>
</dbReference>
<dbReference type="GO" id="GO:0016114">
    <property type="term" value="P:terpenoid biosynthetic process"/>
    <property type="evidence" value="ECO:0007669"/>
    <property type="project" value="InterPro"/>
</dbReference>
<dbReference type="InterPro" id="IPR003526">
    <property type="entry name" value="MECDP_synthase"/>
</dbReference>
<evidence type="ECO:0000313" key="12">
    <source>
        <dbReference type="Proteomes" id="UP000000370"/>
    </source>
</evidence>
<evidence type="ECO:0000256" key="2">
    <source>
        <dbReference type="ARBA" id="ARBA00004709"/>
    </source>
</evidence>
<dbReference type="PROSITE" id="PS01350">
    <property type="entry name" value="ISPF"/>
    <property type="match status" value="1"/>
</dbReference>
<evidence type="ECO:0000256" key="9">
    <source>
        <dbReference type="RuleBase" id="RU004395"/>
    </source>
</evidence>
<feature type="binding site" evidence="8">
    <location>
        <begin position="56"/>
        <end position="58"/>
    </location>
    <ligand>
        <name>4-CDP-2-C-methyl-D-erythritol 2-phosphate</name>
        <dbReference type="ChEBI" id="CHEBI:57919"/>
    </ligand>
</feature>
<proteinExistence type="inferred from homology"/>
<organism evidence="11 12">
    <name type="scientific">Lachnoclostridium phytofermentans (strain ATCC 700394 / DSM 18823 / ISDg)</name>
    <name type="common">Clostridium phytofermentans</name>
    <dbReference type="NCBI Taxonomy" id="357809"/>
    <lineage>
        <taxon>Bacteria</taxon>
        <taxon>Bacillati</taxon>
        <taxon>Bacillota</taxon>
        <taxon>Clostridia</taxon>
        <taxon>Lachnospirales</taxon>
        <taxon>Lachnospiraceae</taxon>
    </lineage>
</organism>
<dbReference type="InterPro" id="IPR020555">
    <property type="entry name" value="MECDP_synthase_CS"/>
</dbReference>
<dbReference type="FunFam" id="3.30.1330.50:FF:000001">
    <property type="entry name" value="2-C-methyl-D-erythritol 2,4-cyclodiphosphate synthase"/>
    <property type="match status" value="1"/>
</dbReference>
<dbReference type="GO" id="GO:0046872">
    <property type="term" value="F:metal ion binding"/>
    <property type="evidence" value="ECO:0007669"/>
    <property type="project" value="UniProtKB-KW"/>
</dbReference>
<dbReference type="Proteomes" id="UP000000370">
    <property type="component" value="Chromosome"/>
</dbReference>
<comment type="function">
    <text evidence="8">Involved in the biosynthesis of isopentenyl diphosphate (IPP) and dimethylallyl diphosphate (DMAPP), two major building blocks of isoprenoid compounds. Catalyzes the conversion of 4-diphosphocytidyl-2-C-methyl-D-erythritol 2-phosphate (CDP-ME2P) to 2-C-methyl-D-erythritol 2,4-cyclodiphosphate (ME-CPP) with a corresponding release of cytidine 5-monophosphate (CMP).</text>
</comment>
<comment type="caution">
    <text evidence="8">Lacks conserved residue(s) required for the propagation of feature annotation.</text>
</comment>
<dbReference type="HAMAP" id="MF_00107">
    <property type="entry name" value="IspF"/>
    <property type="match status" value="1"/>
</dbReference>
<dbReference type="HOGENOM" id="CLU_084630_2_0_9"/>
<keyword evidence="5 8" id="KW-0479">Metal-binding</keyword>
<comment type="pathway">
    <text evidence="2 8">Isoprenoid biosynthesis; isopentenyl diphosphate biosynthesis via DXP pathway; isopentenyl diphosphate from 1-deoxy-D-xylulose 5-phosphate: step 4/6.</text>
</comment>
<sequence>MRIGMGYDVHKLVEGRDLIIGGVTVPYEKGLLGHSDADVLVHAIMDAILGAAALGDIGKHFPDTSKEYEGVSSIVLLEKVKELVEKECYIIGNIDATIIAQRPKMAQYIPQMVTNIAKTLHISEKQVNVKATTEEGLGFTGSGDGISAQAICLLNTVDNYAYDGTDSVAYVYDPEATETKNCSGCQGCCRNK</sequence>
<protein>
    <recommendedName>
        <fullName evidence="4 8">2-C-methyl-D-erythritol 2,4-cyclodiphosphate synthase</fullName>
        <shortName evidence="8">MECDP-synthase</shortName>
        <shortName evidence="8">MECPP-synthase</shortName>
        <shortName evidence="8">MECPS</shortName>
        <ecNumber evidence="4 8">4.6.1.12</ecNumber>
    </recommendedName>
</protein>
<comment type="cofactor">
    <cofactor evidence="8">
        <name>a divalent metal cation</name>
        <dbReference type="ChEBI" id="CHEBI:60240"/>
    </cofactor>
    <text evidence="8">Binds 1 divalent metal cation per subunit.</text>
</comment>
<feature type="binding site" evidence="8">
    <location>
        <position position="8"/>
    </location>
    <ligand>
        <name>a divalent metal cation</name>
        <dbReference type="ChEBI" id="CHEBI:60240"/>
    </ligand>
</feature>
<dbReference type="Pfam" id="PF02542">
    <property type="entry name" value="YgbB"/>
    <property type="match status" value="1"/>
</dbReference>
<dbReference type="PANTHER" id="PTHR43181">
    <property type="entry name" value="2-C-METHYL-D-ERYTHRITOL 2,4-CYCLODIPHOSPHATE SYNTHASE, CHLOROPLASTIC"/>
    <property type="match status" value="1"/>
</dbReference>
<dbReference type="SUPFAM" id="SSF69765">
    <property type="entry name" value="IpsF-like"/>
    <property type="match status" value="1"/>
</dbReference>
<accession>A9KSM7</accession>
<dbReference type="GO" id="GO:0008685">
    <property type="term" value="F:2-C-methyl-D-erythritol 2,4-cyclodiphosphate synthase activity"/>
    <property type="evidence" value="ECO:0007669"/>
    <property type="project" value="UniProtKB-UniRule"/>
</dbReference>
<comment type="similarity">
    <text evidence="3 8 9">Belongs to the IspF family.</text>
</comment>
<evidence type="ECO:0000256" key="6">
    <source>
        <dbReference type="ARBA" id="ARBA00023229"/>
    </source>
</evidence>
<dbReference type="RefSeq" id="WP_012201328.1">
    <property type="nucleotide sequence ID" value="NC_010001.1"/>
</dbReference>
<feature type="site" description="Transition state stabilizer" evidence="8">
    <location>
        <position position="34"/>
    </location>
</feature>
<feature type="binding site" evidence="8">
    <location>
        <begin position="34"/>
        <end position="35"/>
    </location>
    <ligand>
        <name>4-CDP-2-C-methyl-D-erythritol 2-phosphate</name>
        <dbReference type="ChEBI" id="CHEBI:57919"/>
    </ligand>
</feature>
<comment type="catalytic activity">
    <reaction evidence="1 8 9">
        <text>4-CDP-2-C-methyl-D-erythritol 2-phosphate = 2-C-methyl-D-erythritol 2,4-cyclic diphosphate + CMP</text>
        <dbReference type="Rhea" id="RHEA:23864"/>
        <dbReference type="ChEBI" id="CHEBI:57919"/>
        <dbReference type="ChEBI" id="CHEBI:58483"/>
        <dbReference type="ChEBI" id="CHEBI:60377"/>
        <dbReference type="EC" id="4.6.1.12"/>
    </reaction>
</comment>
<evidence type="ECO:0000256" key="7">
    <source>
        <dbReference type="ARBA" id="ARBA00023239"/>
    </source>
</evidence>
<evidence type="ECO:0000256" key="4">
    <source>
        <dbReference type="ARBA" id="ARBA00012579"/>
    </source>
</evidence>
<keyword evidence="12" id="KW-1185">Reference proteome</keyword>
<dbReference type="InterPro" id="IPR036571">
    <property type="entry name" value="MECDP_synthase_sf"/>
</dbReference>
<keyword evidence="7 8" id="KW-0456">Lyase</keyword>
<gene>
    <name evidence="8" type="primary">ispF</name>
    <name evidence="11" type="ordered locus">Cphy_3326</name>
</gene>
<feature type="binding site" evidence="8">
    <location>
        <begin position="8"/>
        <end position="10"/>
    </location>
    <ligand>
        <name>4-CDP-2-C-methyl-D-erythritol 2-phosphate</name>
        <dbReference type="ChEBI" id="CHEBI:57919"/>
    </ligand>
</feature>
<feature type="domain" description="2-C-methyl-D-erythritol 2,4-cyclodiphosphate synthase" evidence="10">
    <location>
        <begin position="1"/>
        <end position="154"/>
    </location>
</feature>
<feature type="binding site" evidence="8">
    <location>
        <begin position="100"/>
        <end position="106"/>
    </location>
    <ligand>
        <name>4-CDP-2-C-methyl-D-erythritol 2-phosphate</name>
        <dbReference type="ChEBI" id="CHEBI:57919"/>
    </ligand>
</feature>
<dbReference type="PANTHER" id="PTHR43181:SF1">
    <property type="entry name" value="2-C-METHYL-D-ERYTHRITOL 2,4-CYCLODIPHOSPHATE SYNTHASE, CHLOROPLASTIC"/>
    <property type="match status" value="1"/>
</dbReference>
<keyword evidence="6 8" id="KW-0414">Isoprene biosynthesis</keyword>
<dbReference type="EC" id="4.6.1.12" evidence="4 8"/>
<feature type="site" description="Transition state stabilizer" evidence="8">
    <location>
        <position position="133"/>
    </location>
</feature>
<feature type="binding site" evidence="8">
    <location>
        <position position="10"/>
    </location>
    <ligand>
        <name>a divalent metal cation</name>
        <dbReference type="ChEBI" id="CHEBI:60240"/>
    </ligand>
</feature>
<dbReference type="UniPathway" id="UPA00056">
    <property type="reaction ID" value="UER00095"/>
</dbReference>
<dbReference type="NCBIfam" id="TIGR00151">
    <property type="entry name" value="ispF"/>
    <property type="match status" value="1"/>
</dbReference>
<evidence type="ECO:0000259" key="10">
    <source>
        <dbReference type="Pfam" id="PF02542"/>
    </source>
</evidence>
<dbReference type="KEGG" id="cpy:Cphy_3326"/>
<evidence type="ECO:0000313" key="11">
    <source>
        <dbReference type="EMBL" id="ABX43679.1"/>
    </source>
</evidence>
<evidence type="ECO:0000256" key="8">
    <source>
        <dbReference type="HAMAP-Rule" id="MF_00107"/>
    </source>
</evidence>
<evidence type="ECO:0000256" key="1">
    <source>
        <dbReference type="ARBA" id="ARBA00000200"/>
    </source>
</evidence>
<comment type="subunit">
    <text evidence="8">Homotrimer.</text>
</comment>
<dbReference type="STRING" id="357809.Cphy_3326"/>
<dbReference type="EMBL" id="CP000885">
    <property type="protein sequence ID" value="ABX43679.1"/>
    <property type="molecule type" value="Genomic_DNA"/>
</dbReference>